<proteinExistence type="predicted"/>
<feature type="compositionally biased region" description="Basic residues" evidence="1">
    <location>
        <begin position="176"/>
        <end position="188"/>
    </location>
</feature>
<dbReference type="Proteomes" id="UP001501094">
    <property type="component" value="Unassembled WGS sequence"/>
</dbReference>
<dbReference type="EMBL" id="BAAANL010000001">
    <property type="protein sequence ID" value="GAA1852308.1"/>
    <property type="molecule type" value="Genomic_DNA"/>
</dbReference>
<evidence type="ECO:0000313" key="3">
    <source>
        <dbReference type="Proteomes" id="UP001501094"/>
    </source>
</evidence>
<dbReference type="SUPFAM" id="SSF52540">
    <property type="entry name" value="P-loop containing nucleoside triphosphate hydrolases"/>
    <property type="match status" value="1"/>
</dbReference>
<feature type="region of interest" description="Disordered" evidence="1">
    <location>
        <begin position="171"/>
        <end position="196"/>
    </location>
</feature>
<protein>
    <submittedName>
        <fullName evidence="2">P-loop NTPase</fullName>
    </submittedName>
</protein>
<accession>A0ABP4ZGB0</accession>
<feature type="region of interest" description="Disordered" evidence="1">
    <location>
        <begin position="459"/>
        <end position="478"/>
    </location>
</feature>
<keyword evidence="3" id="KW-1185">Reference proteome</keyword>
<dbReference type="InterPro" id="IPR027417">
    <property type="entry name" value="P-loop_NTPase"/>
</dbReference>
<evidence type="ECO:0000256" key="1">
    <source>
        <dbReference type="SAM" id="MobiDB-lite"/>
    </source>
</evidence>
<sequence length="478" mass="48059">MNGPELLTILCAVLGPAETDAVRRLEAPGSGTTVTRRCADLVELLASAEAGAGRVAVVSATLPGLGREAVARLNQAGVRVVALDDAPEPSTERLRAIGVTGVARSVDALVSLVRDETAGAPATAHEPAAPAAGVPGDKGAGRIVTVWGPTGAPGRTTTAIELAVALAAGPRDARRPARRGRGPRRGTGRARGPGAVHGGAAAQALLADADTYGPSVASRLGILDESAGLGGAVRAAALGPLDVATLARHAPEVMSGVRVLTGLARANRWAELPAAALDAVWERSRDLADWTVVDTGPVLETDEMLSYDTRAPQRNAATLGALAAADVVVVVGSGDPIGLHRLMRGLDELAAVPAAVTAHRIVVVNRVRASAVGPQPRVTIRNTLTRFAGVDPHLVPDDPASLDAGLLSGRSLAECAPGSPARAAFAELADKVRRAAGLRALADADAWVSAPGAVVPLGPIGPHDPGPAGPPAVIAGSP</sequence>
<reference evidence="3" key="1">
    <citation type="journal article" date="2019" name="Int. J. Syst. Evol. Microbiol.">
        <title>The Global Catalogue of Microorganisms (GCM) 10K type strain sequencing project: providing services to taxonomists for standard genome sequencing and annotation.</title>
        <authorList>
            <consortium name="The Broad Institute Genomics Platform"/>
            <consortium name="The Broad Institute Genome Sequencing Center for Infectious Disease"/>
            <person name="Wu L."/>
            <person name="Ma J."/>
        </authorList>
    </citation>
    <scope>NUCLEOTIDE SEQUENCE [LARGE SCALE GENOMIC DNA]</scope>
    <source>
        <strain evidence="3">JCM 14326</strain>
    </source>
</reference>
<evidence type="ECO:0000313" key="2">
    <source>
        <dbReference type="EMBL" id="GAA1852308.1"/>
    </source>
</evidence>
<dbReference type="Gene3D" id="3.40.50.300">
    <property type="entry name" value="P-loop containing nucleotide triphosphate hydrolases"/>
    <property type="match status" value="1"/>
</dbReference>
<organism evidence="2 3">
    <name type="scientific">Myceligenerans crystallogenes</name>
    <dbReference type="NCBI Taxonomy" id="316335"/>
    <lineage>
        <taxon>Bacteria</taxon>
        <taxon>Bacillati</taxon>
        <taxon>Actinomycetota</taxon>
        <taxon>Actinomycetes</taxon>
        <taxon>Micrococcales</taxon>
        <taxon>Promicromonosporaceae</taxon>
        <taxon>Myceligenerans</taxon>
    </lineage>
</organism>
<comment type="caution">
    <text evidence="2">The sequence shown here is derived from an EMBL/GenBank/DDBJ whole genome shotgun (WGS) entry which is preliminary data.</text>
</comment>
<name>A0ABP4ZGB0_9MICO</name>
<dbReference type="RefSeq" id="WP_344099377.1">
    <property type="nucleotide sequence ID" value="NZ_BAAANL010000001.1"/>
</dbReference>
<gene>
    <name evidence="2" type="ORF">GCM10009751_06110</name>
</gene>